<feature type="domain" description="TonB-dependent receptor-like beta-barrel" evidence="14">
    <location>
        <begin position="187"/>
        <end position="573"/>
    </location>
</feature>
<dbReference type="CDD" id="cd01347">
    <property type="entry name" value="ligand_gated_channel"/>
    <property type="match status" value="1"/>
</dbReference>
<evidence type="ECO:0000256" key="1">
    <source>
        <dbReference type="ARBA" id="ARBA00004571"/>
    </source>
</evidence>
<dbReference type="AlphaFoldDB" id="A0A7W6DLQ0"/>
<keyword evidence="7 12" id="KW-0798">TonB box</keyword>
<dbReference type="InterPro" id="IPR000531">
    <property type="entry name" value="Beta-barrel_TonB"/>
</dbReference>
<feature type="domain" description="TonB-dependent receptor plug" evidence="15">
    <location>
        <begin position="40"/>
        <end position="148"/>
    </location>
</feature>
<dbReference type="SUPFAM" id="SSF56935">
    <property type="entry name" value="Porins"/>
    <property type="match status" value="1"/>
</dbReference>
<dbReference type="InterPro" id="IPR036942">
    <property type="entry name" value="Beta-barrel_TonB_sf"/>
</dbReference>
<keyword evidence="5 13" id="KW-0732">Signal</keyword>
<dbReference type="PROSITE" id="PS01156">
    <property type="entry name" value="TONB_DEPENDENT_REC_2"/>
    <property type="match status" value="1"/>
</dbReference>
<dbReference type="Pfam" id="PF07715">
    <property type="entry name" value="Plug"/>
    <property type="match status" value="1"/>
</dbReference>
<feature type="short sequence motif" description="TonB C-terminal box" evidence="11">
    <location>
        <begin position="583"/>
        <end position="600"/>
    </location>
</feature>
<evidence type="ECO:0000256" key="9">
    <source>
        <dbReference type="ARBA" id="ARBA00023237"/>
    </source>
</evidence>
<sequence length="600" mass="64317">MTHARILCTTALCALASTAHAQAYDLGTLVLSGSLSPVPAEQTASTVEIIEEDALSVAADTPLLQTLSRQPGLSYSSNGGLGTTTNLRVRGLDVRYTAVRFDGIDMSDPSSAQTSFNFGRLSGTAVSRVEVLKGAQSALYGSEAIGGVINLESWKPTRDGASAEVALEAGSYETFIGSASTGYKSARGEIGLTFGRTATEGFSTRPGNDEDDGFWQDEVVASARYDATEAVEVGFTAFWRDSELDIDRSNTNPDGQNFTIERGARVFAEGNNGGPLTALLAFSRYSIERDDPTGFTTFFDGMRDEAEFKLGYDAGGAITADFGLTGTVETAETSGFDEEDEVNSAAFGEVRWQMNDAATLSFALRHDDNSDFGGQTTGRLAMTYGIAPDLILRAVAGTGYRAPSLFERYSSYGNPDLDPENSRTAEIGIEKRYGQDTFVKATLFYTEIDDRIDYDFGTSTYNQVSGTTVSEGLELSGAYALNDAVTFAGAYTYTNAETDGVAAQRVPRYDLVLGVEADLSPRLRGSAEVQRLADIEASEFAPADHKVGDYTLVNLGLSYDVMDDSELYIRVENALDEDYETAGGYNTSGRAVYVGIKTSF</sequence>
<evidence type="ECO:0000256" key="11">
    <source>
        <dbReference type="PROSITE-ProRule" id="PRU10144"/>
    </source>
</evidence>
<dbReference type="EMBL" id="JACIEJ010000004">
    <property type="protein sequence ID" value="MBB3985495.1"/>
    <property type="molecule type" value="Genomic_DNA"/>
</dbReference>
<comment type="caution">
    <text evidence="16">The sequence shown here is derived from an EMBL/GenBank/DDBJ whole genome shotgun (WGS) entry which is preliminary data.</text>
</comment>
<dbReference type="InterPro" id="IPR010917">
    <property type="entry name" value="TonB_rcpt_CS"/>
</dbReference>
<evidence type="ECO:0000256" key="13">
    <source>
        <dbReference type="SAM" id="SignalP"/>
    </source>
</evidence>
<evidence type="ECO:0000256" key="5">
    <source>
        <dbReference type="ARBA" id="ARBA00022729"/>
    </source>
</evidence>
<dbReference type="PANTHER" id="PTHR30069">
    <property type="entry name" value="TONB-DEPENDENT OUTER MEMBRANE RECEPTOR"/>
    <property type="match status" value="1"/>
</dbReference>
<evidence type="ECO:0000256" key="8">
    <source>
        <dbReference type="ARBA" id="ARBA00023136"/>
    </source>
</evidence>
<feature type="chain" id="PRO_5031206373" evidence="13">
    <location>
        <begin position="22"/>
        <end position="600"/>
    </location>
</feature>
<evidence type="ECO:0000256" key="6">
    <source>
        <dbReference type="ARBA" id="ARBA00023065"/>
    </source>
</evidence>
<evidence type="ECO:0000256" key="12">
    <source>
        <dbReference type="RuleBase" id="RU003357"/>
    </source>
</evidence>
<evidence type="ECO:0000313" key="16">
    <source>
        <dbReference type="EMBL" id="MBB3985495.1"/>
    </source>
</evidence>
<protein>
    <submittedName>
        <fullName evidence="16">Vitamin B12 transporter</fullName>
    </submittedName>
</protein>
<comment type="similarity">
    <text evidence="10 12">Belongs to the TonB-dependent receptor family.</text>
</comment>
<evidence type="ECO:0000256" key="7">
    <source>
        <dbReference type="ARBA" id="ARBA00023077"/>
    </source>
</evidence>
<organism evidence="16 17">
    <name type="scientific">Sagittula marina</name>
    <dbReference type="NCBI Taxonomy" id="943940"/>
    <lineage>
        <taxon>Bacteria</taxon>
        <taxon>Pseudomonadati</taxon>
        <taxon>Pseudomonadota</taxon>
        <taxon>Alphaproteobacteria</taxon>
        <taxon>Rhodobacterales</taxon>
        <taxon>Roseobacteraceae</taxon>
        <taxon>Sagittula</taxon>
    </lineage>
</organism>
<evidence type="ECO:0000259" key="14">
    <source>
        <dbReference type="Pfam" id="PF00593"/>
    </source>
</evidence>
<dbReference type="Pfam" id="PF00593">
    <property type="entry name" value="TonB_dep_Rec_b-barrel"/>
    <property type="match status" value="1"/>
</dbReference>
<keyword evidence="2 10" id="KW-0813">Transport</keyword>
<evidence type="ECO:0000313" key="17">
    <source>
        <dbReference type="Proteomes" id="UP000541426"/>
    </source>
</evidence>
<keyword evidence="3 10" id="KW-1134">Transmembrane beta strand</keyword>
<dbReference type="GO" id="GO:0006811">
    <property type="term" value="P:monoatomic ion transport"/>
    <property type="evidence" value="ECO:0007669"/>
    <property type="project" value="UniProtKB-KW"/>
</dbReference>
<evidence type="ECO:0000256" key="3">
    <source>
        <dbReference type="ARBA" id="ARBA00022452"/>
    </source>
</evidence>
<keyword evidence="8 10" id="KW-0472">Membrane</keyword>
<comment type="subcellular location">
    <subcellularLocation>
        <location evidence="1 10">Cell outer membrane</location>
        <topology evidence="1 10">Multi-pass membrane protein</topology>
    </subcellularLocation>
</comment>
<keyword evidence="9 10" id="KW-0998">Cell outer membrane</keyword>
<dbReference type="InterPro" id="IPR039426">
    <property type="entry name" value="TonB-dep_rcpt-like"/>
</dbReference>
<dbReference type="Proteomes" id="UP000541426">
    <property type="component" value="Unassembled WGS sequence"/>
</dbReference>
<dbReference type="Gene3D" id="2.40.170.20">
    <property type="entry name" value="TonB-dependent receptor, beta-barrel domain"/>
    <property type="match status" value="1"/>
</dbReference>
<name>A0A7W6DLQ0_9RHOB</name>
<evidence type="ECO:0000256" key="10">
    <source>
        <dbReference type="PROSITE-ProRule" id="PRU01360"/>
    </source>
</evidence>
<keyword evidence="4 10" id="KW-0812">Transmembrane</keyword>
<dbReference type="Gene3D" id="2.170.130.10">
    <property type="entry name" value="TonB-dependent receptor, plug domain"/>
    <property type="match status" value="1"/>
</dbReference>
<evidence type="ECO:0000259" key="15">
    <source>
        <dbReference type="Pfam" id="PF07715"/>
    </source>
</evidence>
<dbReference type="PROSITE" id="PS52016">
    <property type="entry name" value="TONB_DEPENDENT_REC_3"/>
    <property type="match status" value="1"/>
</dbReference>
<dbReference type="InterPro" id="IPR012910">
    <property type="entry name" value="Plug_dom"/>
</dbReference>
<reference evidence="16 17" key="1">
    <citation type="submission" date="2020-08" db="EMBL/GenBank/DDBJ databases">
        <title>Genomic Encyclopedia of Type Strains, Phase IV (KMG-IV): sequencing the most valuable type-strain genomes for metagenomic binning, comparative biology and taxonomic classification.</title>
        <authorList>
            <person name="Goeker M."/>
        </authorList>
    </citation>
    <scope>NUCLEOTIDE SEQUENCE [LARGE SCALE GENOMIC DNA]</scope>
    <source>
        <strain evidence="16 17">DSM 102235</strain>
    </source>
</reference>
<feature type="signal peptide" evidence="13">
    <location>
        <begin position="1"/>
        <end position="21"/>
    </location>
</feature>
<keyword evidence="17" id="KW-1185">Reference proteome</keyword>
<dbReference type="PANTHER" id="PTHR30069:SF53">
    <property type="entry name" value="COLICIN I RECEPTOR-RELATED"/>
    <property type="match status" value="1"/>
</dbReference>
<evidence type="ECO:0000256" key="2">
    <source>
        <dbReference type="ARBA" id="ARBA00022448"/>
    </source>
</evidence>
<dbReference type="GO" id="GO:0015889">
    <property type="term" value="P:cobalamin transport"/>
    <property type="evidence" value="ECO:0007669"/>
    <property type="project" value="TreeGrafter"/>
</dbReference>
<accession>A0A7W6DLQ0</accession>
<dbReference type="RefSeq" id="WP_183965114.1">
    <property type="nucleotide sequence ID" value="NZ_BAABBZ010000018.1"/>
</dbReference>
<dbReference type="InterPro" id="IPR037066">
    <property type="entry name" value="Plug_dom_sf"/>
</dbReference>
<dbReference type="GO" id="GO:0009279">
    <property type="term" value="C:cell outer membrane"/>
    <property type="evidence" value="ECO:0007669"/>
    <property type="project" value="UniProtKB-SubCell"/>
</dbReference>
<evidence type="ECO:0000256" key="4">
    <source>
        <dbReference type="ARBA" id="ARBA00022692"/>
    </source>
</evidence>
<gene>
    <name evidence="16" type="ORF">GGQ68_001828</name>
</gene>
<proteinExistence type="inferred from homology"/>
<keyword evidence="6" id="KW-0406">Ion transport</keyword>